<protein>
    <submittedName>
        <fullName evidence="2">Uncharacterized protein</fullName>
    </submittedName>
</protein>
<name>A0ABT3YGM2_9HYPH</name>
<reference evidence="2" key="1">
    <citation type="submission" date="2022-10" db="EMBL/GenBank/DDBJ databases">
        <title>Hoeflea sp. J2-29, isolated from marine algae.</title>
        <authorList>
            <person name="Kristyanto S."/>
            <person name="Kim J.M."/>
            <person name="Jeon C.O."/>
        </authorList>
    </citation>
    <scope>NUCLEOTIDE SEQUENCE</scope>
    <source>
        <strain evidence="2">J2-29</strain>
    </source>
</reference>
<evidence type="ECO:0000256" key="1">
    <source>
        <dbReference type="SAM" id="Phobius"/>
    </source>
</evidence>
<accession>A0ABT3YGM2</accession>
<gene>
    <name evidence="2" type="ORF">OEG82_13605</name>
</gene>
<proteinExistence type="predicted"/>
<sequence>MGFVSSAMAQDETAGTACSGVYEAFMRLLFDAHDTLPRCTDANGVLAFATLASLAFAAFVVIDLLVAIVRHFGFAADDAGEFGMGDQGGVVITSFRPWASSSSA</sequence>
<keyword evidence="3" id="KW-1185">Reference proteome</keyword>
<dbReference type="EMBL" id="JAOVZQ010000001">
    <property type="protein sequence ID" value="MCY0095051.1"/>
    <property type="molecule type" value="Genomic_DNA"/>
</dbReference>
<dbReference type="Proteomes" id="UP001081283">
    <property type="component" value="Unassembled WGS sequence"/>
</dbReference>
<evidence type="ECO:0000313" key="2">
    <source>
        <dbReference type="EMBL" id="MCY0095051.1"/>
    </source>
</evidence>
<comment type="caution">
    <text evidence="2">The sequence shown here is derived from an EMBL/GenBank/DDBJ whole genome shotgun (WGS) entry which is preliminary data.</text>
</comment>
<keyword evidence="1" id="KW-0812">Transmembrane</keyword>
<feature type="transmembrane region" description="Helical" evidence="1">
    <location>
        <begin position="45"/>
        <end position="69"/>
    </location>
</feature>
<keyword evidence="1" id="KW-0472">Membrane</keyword>
<evidence type="ECO:0000313" key="3">
    <source>
        <dbReference type="Proteomes" id="UP001081283"/>
    </source>
</evidence>
<keyword evidence="1" id="KW-1133">Transmembrane helix</keyword>
<organism evidence="2 3">
    <name type="scientific">Hoeflea ulvae</name>
    <dbReference type="NCBI Taxonomy" id="2983764"/>
    <lineage>
        <taxon>Bacteria</taxon>
        <taxon>Pseudomonadati</taxon>
        <taxon>Pseudomonadota</taxon>
        <taxon>Alphaproteobacteria</taxon>
        <taxon>Hyphomicrobiales</taxon>
        <taxon>Rhizobiaceae</taxon>
        <taxon>Hoeflea</taxon>
    </lineage>
</organism>
<dbReference type="RefSeq" id="WP_267612953.1">
    <property type="nucleotide sequence ID" value="NZ_JAOVZQ010000001.1"/>
</dbReference>